<name>A0AA44ANJ8_9BACT</name>
<proteinExistence type="predicted"/>
<comment type="caution">
    <text evidence="1">The sequence shown here is derived from an EMBL/GenBank/DDBJ whole genome shotgun (WGS) entry which is preliminary data.</text>
</comment>
<reference evidence="1 2" key="1">
    <citation type="journal article" date="2019" name="Nat. Med.">
        <title>A library of human gut bacterial isolates paired with longitudinal multiomics data enables mechanistic microbiome research.</title>
        <authorList>
            <person name="Poyet M."/>
            <person name="Groussin M."/>
            <person name="Gibbons S.M."/>
            <person name="Avila-Pacheco J."/>
            <person name="Jiang X."/>
            <person name="Kearney S.M."/>
            <person name="Perrotta A.R."/>
            <person name="Berdy B."/>
            <person name="Zhao S."/>
            <person name="Lieberman T.D."/>
            <person name="Swanson P.K."/>
            <person name="Smith M."/>
            <person name="Roesemann S."/>
            <person name="Alexander J.E."/>
            <person name="Rich S.A."/>
            <person name="Livny J."/>
            <person name="Vlamakis H."/>
            <person name="Clish C."/>
            <person name="Bullock K."/>
            <person name="Deik A."/>
            <person name="Scott J."/>
            <person name="Pierce K.A."/>
            <person name="Xavier R.J."/>
            <person name="Alm E.J."/>
        </authorList>
    </citation>
    <scope>NUCLEOTIDE SEQUENCE [LARGE SCALE GENOMIC DNA]</scope>
    <source>
        <strain evidence="1 2">BIOML-A16</strain>
    </source>
</reference>
<gene>
    <name evidence="1" type="ORF">GMD92_13990</name>
</gene>
<accession>A0AA44ANJ8</accession>
<protein>
    <submittedName>
        <fullName evidence="1">Uncharacterized protein</fullName>
    </submittedName>
</protein>
<dbReference type="AlphaFoldDB" id="A0AA44ANJ8"/>
<dbReference type="EMBL" id="WNDA01000023">
    <property type="protein sequence ID" value="MTU70146.1"/>
    <property type="molecule type" value="Genomic_DNA"/>
</dbReference>
<dbReference type="RefSeq" id="WP_155156216.1">
    <property type="nucleotide sequence ID" value="NZ_WNCS01000020.1"/>
</dbReference>
<sequence length="177" mass="19716">MTSEKSQIKFAKSERTGELIGFVSRHSKTRQLKGVREDSRFGKQICVLSEDLKGTIEPNVLYSVELKPMHKAKGYVVVAATPVQFTARVESIIVPKALYKVTVTFGNKTVFFDPKDGKSAMSKTIEGVLSILRERKDIRNLEGVIDDFTRQARTLVRRFGMDGFIYAGGNGHSGGDR</sequence>
<organism evidence="1 2">
    <name type="scientific">Parabacteroides merdae</name>
    <dbReference type="NCBI Taxonomy" id="46503"/>
    <lineage>
        <taxon>Bacteria</taxon>
        <taxon>Pseudomonadati</taxon>
        <taxon>Bacteroidota</taxon>
        <taxon>Bacteroidia</taxon>
        <taxon>Bacteroidales</taxon>
        <taxon>Tannerellaceae</taxon>
        <taxon>Parabacteroides</taxon>
    </lineage>
</organism>
<evidence type="ECO:0000313" key="1">
    <source>
        <dbReference type="EMBL" id="MTU70146.1"/>
    </source>
</evidence>
<dbReference type="Proteomes" id="UP000448908">
    <property type="component" value="Unassembled WGS sequence"/>
</dbReference>
<evidence type="ECO:0000313" key="2">
    <source>
        <dbReference type="Proteomes" id="UP000448908"/>
    </source>
</evidence>